<sequence length="691" mass="75732">MKKTLLLFLIIFSHIFYAQSDCSSAMAVCGNTDISYTPDGNGDTLETIGGCLTNERYSVWYTFTIATAGTLTFEIIPNAITEDDYDFAVFGPNKTCANRGTPLRGSYASARGITGLNMTATDLCDPVGGDRWAKYMDVLPGETYYLIVNNHSLSANGFKMHWGGTATLSSPFSDPAVQPYPFNPPGQPAANPADPREVTICTNPATFDFASLSTGILNGNPNFTVTYHTSQNDALTASNPITGPQTVTTTGIYFYSISYTDPTNPNNPINKCRQTGKFKFRDGKIKANNATLTMCNNNNAGTATFDLTTANVFDDPTATKKYYHTLYDLNNGINEITNIYQFVSAEGKIYVKVTSQFGCTDIAEITLKFYPQIIAKDADIRACFIESNPSTGLFNLDNASVTTPTATTTKRYFPSLTDAIDATNEILNPKTYIAPNGVVYVRVSDNRGCYVIVKINLTVIPPVTSSVLVDKIICIEDTTTLDAGPGFKSYEWSTGATTQSISNVGVGTYWVKLKTGECVTTQTVKVYPSEQPVVTSIDISNTTVTVNVIGGTPDYQYSMDKIQWQTSNVFKNIARGSYKVYVKDAYDCEPIEINVLVPNLINIITPNGDGVNDTVDYSAIADKQNLVLTIFDRYGTKIHQGDKTNGYKWDGKLSGKNIPTGTYWYTVTWNENNAKNTPFKFSGWIVVKNRE</sequence>
<evidence type="ECO:0000313" key="3">
    <source>
        <dbReference type="Proteomes" id="UP000093432"/>
    </source>
</evidence>
<gene>
    <name evidence="2" type="ORF">BBI00_17680</name>
</gene>
<comment type="caution">
    <text evidence="2">The sequence shown here is derived from an EMBL/GenBank/DDBJ whole genome shotgun (WGS) entry which is preliminary data.</text>
</comment>
<dbReference type="Proteomes" id="UP000093432">
    <property type="component" value="Unassembled WGS sequence"/>
</dbReference>
<dbReference type="EMBL" id="MAYG01000012">
    <property type="protein sequence ID" value="OCA71542.1"/>
    <property type="molecule type" value="Genomic_DNA"/>
</dbReference>
<dbReference type="NCBIfam" id="TIGR04131">
    <property type="entry name" value="Bac_Flav_CTERM"/>
    <property type="match status" value="1"/>
</dbReference>
<evidence type="ECO:0000256" key="1">
    <source>
        <dbReference type="SAM" id="SignalP"/>
    </source>
</evidence>
<dbReference type="RefSeq" id="WP_065400189.1">
    <property type="nucleotide sequence ID" value="NZ_CP033811.1"/>
</dbReference>
<dbReference type="Pfam" id="PF13585">
    <property type="entry name" value="CHU_C"/>
    <property type="match status" value="1"/>
</dbReference>
<dbReference type="AlphaFoldDB" id="A0A1B8ZIW2"/>
<dbReference type="KEGG" id="carh:EGY05_23430"/>
<name>A0A1B8ZIW2_9FLAO</name>
<keyword evidence="2" id="KW-0456">Lyase</keyword>
<evidence type="ECO:0000313" key="2">
    <source>
        <dbReference type="EMBL" id="OCA71542.1"/>
    </source>
</evidence>
<dbReference type="STRING" id="651561.BBI00_17680"/>
<proteinExistence type="predicted"/>
<protein>
    <submittedName>
        <fullName evidence="2">Chromophore lyase</fullName>
    </submittedName>
</protein>
<dbReference type="OrthoDB" id="9765926at2"/>
<reference evidence="3" key="1">
    <citation type="submission" date="2016-07" db="EMBL/GenBank/DDBJ databases">
        <authorList>
            <person name="Florea S."/>
            <person name="Webb J.S."/>
            <person name="Jaromczyk J."/>
            <person name="Schardl C.L."/>
        </authorList>
    </citation>
    <scope>NUCLEOTIDE SEQUENCE [LARGE SCALE GENOMIC DNA]</scope>
    <source>
        <strain evidence="3">CC-VM-7</strain>
    </source>
</reference>
<dbReference type="InterPro" id="IPR026341">
    <property type="entry name" value="T9SS_type_B"/>
</dbReference>
<organism evidence="2 3">
    <name type="scientific">Chryseobacterium arthrosphaerae</name>
    <dbReference type="NCBI Taxonomy" id="651561"/>
    <lineage>
        <taxon>Bacteria</taxon>
        <taxon>Pseudomonadati</taxon>
        <taxon>Bacteroidota</taxon>
        <taxon>Flavobacteriia</taxon>
        <taxon>Flavobacteriales</taxon>
        <taxon>Weeksellaceae</taxon>
        <taxon>Chryseobacterium group</taxon>
        <taxon>Chryseobacterium</taxon>
    </lineage>
</organism>
<dbReference type="GO" id="GO:0016829">
    <property type="term" value="F:lyase activity"/>
    <property type="evidence" value="ECO:0007669"/>
    <property type="project" value="UniProtKB-KW"/>
</dbReference>
<feature type="chain" id="PRO_5008620629" evidence="1">
    <location>
        <begin position="19"/>
        <end position="691"/>
    </location>
</feature>
<accession>A0A1B8ZIW2</accession>
<feature type="signal peptide" evidence="1">
    <location>
        <begin position="1"/>
        <end position="18"/>
    </location>
</feature>
<keyword evidence="1" id="KW-0732">Signal</keyword>